<comment type="caution">
    <text evidence="2">The sequence shown here is derived from an EMBL/GenBank/DDBJ whole genome shotgun (WGS) entry which is preliminary data.</text>
</comment>
<gene>
    <name evidence="1" type="ORF">GGD45_004203</name>
    <name evidence="2" type="ORF">GXW80_03350</name>
</gene>
<proteinExistence type="predicted"/>
<evidence type="ECO:0000313" key="3">
    <source>
        <dbReference type="Proteomes" id="UP000471190"/>
    </source>
</evidence>
<dbReference type="RefSeq" id="WP_135488251.1">
    <property type="nucleotide sequence ID" value="NZ_JAADZA010000002.1"/>
</dbReference>
<sequence length="143" mass="15417">MKFKVLLVVVSLPAILIGCAGMDYAMKNYSGVKVETWISPTTKKTFRIFDKPTENRMMITLGFGDASAQGIGQGLTLGIADTRTPEGVYQDAAIEWLALRGRACTATSTFLVVEPQYEVRYACTSTKATAGIAADNGKIKPKS</sequence>
<dbReference type="AlphaFoldDB" id="A0A6P1C0Y0"/>
<reference evidence="1 4" key="2">
    <citation type="submission" date="2020-08" db="EMBL/GenBank/DDBJ databases">
        <title>Genomic Encyclopedia of Type Strains, Phase IV (KMG-V): Genome sequencing to study the core and pangenomes of soil and plant-associated prokaryotes.</title>
        <authorList>
            <person name="Whitman W."/>
        </authorList>
    </citation>
    <scope>NUCLEOTIDE SEQUENCE [LARGE SCALE GENOMIC DNA]</scope>
    <source>
        <strain evidence="1 4">SEMIA 4059</strain>
    </source>
</reference>
<evidence type="ECO:0008006" key="5">
    <source>
        <dbReference type="Google" id="ProtNLM"/>
    </source>
</evidence>
<evidence type="ECO:0000313" key="4">
    <source>
        <dbReference type="Proteomes" id="UP000526625"/>
    </source>
</evidence>
<dbReference type="Proteomes" id="UP000471190">
    <property type="component" value="Unassembled WGS sequence"/>
</dbReference>
<accession>A0A6P1C0Y0</accession>
<dbReference type="EMBL" id="JAADZA010000002">
    <property type="protein sequence ID" value="NEV10016.1"/>
    <property type="molecule type" value="Genomic_DNA"/>
</dbReference>
<organism evidence="2 3">
    <name type="scientific">Rhizobium tropici</name>
    <dbReference type="NCBI Taxonomy" id="398"/>
    <lineage>
        <taxon>Bacteria</taxon>
        <taxon>Pseudomonadati</taxon>
        <taxon>Pseudomonadota</taxon>
        <taxon>Alphaproteobacteria</taxon>
        <taxon>Hyphomicrobiales</taxon>
        <taxon>Rhizobiaceae</taxon>
        <taxon>Rhizobium/Agrobacterium group</taxon>
        <taxon>Rhizobium</taxon>
    </lineage>
</organism>
<protein>
    <recommendedName>
        <fullName evidence="5">Lipoprotein</fullName>
    </recommendedName>
</protein>
<keyword evidence="4" id="KW-1185">Reference proteome</keyword>
<dbReference type="EMBL" id="JACHBF010000012">
    <property type="protein sequence ID" value="MBB6493772.1"/>
    <property type="molecule type" value="Genomic_DNA"/>
</dbReference>
<reference evidence="2 3" key="1">
    <citation type="submission" date="2020-02" db="EMBL/GenBank/DDBJ databases">
        <title>Draft genome sequence of Rhizobium tropici.</title>
        <authorList>
            <person name="Khayi S."/>
            <person name="Jemo M."/>
        </authorList>
    </citation>
    <scope>NUCLEOTIDE SEQUENCE [LARGE SCALE GENOMIC DNA]</scope>
    <source>
        <strain evidence="2 3">A12</strain>
    </source>
</reference>
<dbReference type="Proteomes" id="UP000526625">
    <property type="component" value="Unassembled WGS sequence"/>
</dbReference>
<evidence type="ECO:0000313" key="1">
    <source>
        <dbReference type="EMBL" id="MBB6493772.1"/>
    </source>
</evidence>
<evidence type="ECO:0000313" key="2">
    <source>
        <dbReference type="EMBL" id="NEV10016.1"/>
    </source>
</evidence>
<name>A0A6P1C0Y0_RHITR</name>
<dbReference type="PROSITE" id="PS51257">
    <property type="entry name" value="PROKAR_LIPOPROTEIN"/>
    <property type="match status" value="1"/>
</dbReference>